<feature type="signal peptide" evidence="1">
    <location>
        <begin position="1"/>
        <end position="20"/>
    </location>
</feature>
<sequence>MLKFRHIALLACFAAPMAMAGEHEHGHEGAGQHMGPPPGAVEACVGKQAGDKATLNGPDGKSLTGVCHEMDGKLMLMPEHHHMMLPPEAVKACEGKAAGDKVSFTGEEGRTHNGVCHEHNGKLQLVPDTYMGEPGGHHD</sequence>
<accession>A0ABV7ASL1</accession>
<gene>
    <name evidence="2" type="ORF">ACFOJE_08750</name>
</gene>
<evidence type="ECO:0000256" key="1">
    <source>
        <dbReference type="SAM" id="SignalP"/>
    </source>
</evidence>
<feature type="chain" id="PRO_5045612635" evidence="1">
    <location>
        <begin position="21"/>
        <end position="139"/>
    </location>
</feature>
<proteinExistence type="predicted"/>
<dbReference type="RefSeq" id="WP_377813939.1">
    <property type="nucleotide sequence ID" value="NZ_JBHRSJ010000016.1"/>
</dbReference>
<dbReference type="Proteomes" id="UP001595457">
    <property type="component" value="Unassembled WGS sequence"/>
</dbReference>
<reference evidence="3" key="1">
    <citation type="journal article" date="2019" name="Int. J. Syst. Evol. Microbiol.">
        <title>The Global Catalogue of Microorganisms (GCM) 10K type strain sequencing project: providing services to taxonomists for standard genome sequencing and annotation.</title>
        <authorList>
            <consortium name="The Broad Institute Genomics Platform"/>
            <consortium name="The Broad Institute Genome Sequencing Center for Infectious Disease"/>
            <person name="Wu L."/>
            <person name="Ma J."/>
        </authorList>
    </citation>
    <scope>NUCLEOTIDE SEQUENCE [LARGE SCALE GENOMIC DNA]</scope>
    <source>
        <strain evidence="3">KCTC 62195</strain>
    </source>
</reference>
<comment type="caution">
    <text evidence="2">The sequence shown here is derived from an EMBL/GenBank/DDBJ whole genome shotgun (WGS) entry which is preliminary data.</text>
</comment>
<protein>
    <submittedName>
        <fullName evidence="2">Uncharacterized protein</fullName>
    </submittedName>
</protein>
<dbReference type="EMBL" id="JBHRSJ010000016">
    <property type="protein sequence ID" value="MFC2972294.1"/>
    <property type="molecule type" value="Genomic_DNA"/>
</dbReference>
<keyword evidence="1" id="KW-0732">Signal</keyword>
<evidence type="ECO:0000313" key="3">
    <source>
        <dbReference type="Proteomes" id="UP001595457"/>
    </source>
</evidence>
<name>A0ABV7ASL1_9GAMM</name>
<organism evidence="2 3">
    <name type="scientific">Azotobacter bryophylli</name>
    <dbReference type="NCBI Taxonomy" id="1986537"/>
    <lineage>
        <taxon>Bacteria</taxon>
        <taxon>Pseudomonadati</taxon>
        <taxon>Pseudomonadota</taxon>
        <taxon>Gammaproteobacteria</taxon>
        <taxon>Pseudomonadales</taxon>
        <taxon>Pseudomonadaceae</taxon>
        <taxon>Azotobacter</taxon>
    </lineage>
</organism>
<evidence type="ECO:0000313" key="2">
    <source>
        <dbReference type="EMBL" id="MFC2972294.1"/>
    </source>
</evidence>
<keyword evidence="3" id="KW-1185">Reference proteome</keyword>